<keyword evidence="2" id="KW-0732">Signal</keyword>
<name>A0A7S6UKK8_9GAMM</name>
<dbReference type="RefSeq" id="WP_194034578.1">
    <property type="nucleotide sequence ID" value="NZ_CP063657.1"/>
</dbReference>
<gene>
    <name evidence="3" type="ORF">INQ42_12640</name>
</gene>
<keyword evidence="4" id="KW-1185">Reference proteome</keyword>
<sequence length="119" mass="13270">MKRILLLFLAALACPAQAMELYCQGTAWTNTGQSIDDSRLLTLDKDKGEITVSTFTGMATGKIKVDPQLYTGFLHSQTVTYWFNLDRYSGSFVLVTTQQDGRPGRGEFSGTCKQRSQQF</sequence>
<reference evidence="3 4" key="1">
    <citation type="submission" date="2020-10" db="EMBL/GenBank/DDBJ databases">
        <title>complete genome sequencing of Lysobacter sp. H23M41.</title>
        <authorList>
            <person name="Bae J.-W."/>
            <person name="Lee S.-Y."/>
        </authorList>
    </citation>
    <scope>NUCLEOTIDE SEQUENCE [LARGE SCALE GENOMIC DNA]</scope>
    <source>
        <strain evidence="3 4">H23M41</strain>
    </source>
</reference>
<evidence type="ECO:0000256" key="2">
    <source>
        <dbReference type="SAM" id="SignalP"/>
    </source>
</evidence>
<dbReference type="Proteomes" id="UP000593932">
    <property type="component" value="Chromosome"/>
</dbReference>
<feature type="chain" id="PRO_5047276669" description="C-type lysozyme inhibitor domain-containing protein" evidence="2">
    <location>
        <begin position="19"/>
        <end position="119"/>
    </location>
</feature>
<organism evidence="3 4">
    <name type="scientific">Novilysobacter avium</name>
    <dbReference type="NCBI Taxonomy" id="2781023"/>
    <lineage>
        <taxon>Bacteria</taxon>
        <taxon>Pseudomonadati</taxon>
        <taxon>Pseudomonadota</taxon>
        <taxon>Gammaproteobacteria</taxon>
        <taxon>Lysobacterales</taxon>
        <taxon>Lysobacteraceae</taxon>
        <taxon>Novilysobacter</taxon>
    </lineage>
</organism>
<accession>A0A7S6UKK8</accession>
<feature type="region of interest" description="Disordered" evidence="1">
    <location>
        <begin position="100"/>
        <end position="119"/>
    </location>
</feature>
<evidence type="ECO:0000313" key="3">
    <source>
        <dbReference type="EMBL" id="QOW22028.1"/>
    </source>
</evidence>
<protein>
    <recommendedName>
        <fullName evidence="5">C-type lysozyme inhibitor domain-containing protein</fullName>
    </recommendedName>
</protein>
<dbReference type="EMBL" id="CP063657">
    <property type="protein sequence ID" value="QOW22028.1"/>
    <property type="molecule type" value="Genomic_DNA"/>
</dbReference>
<evidence type="ECO:0000313" key="4">
    <source>
        <dbReference type="Proteomes" id="UP000593932"/>
    </source>
</evidence>
<evidence type="ECO:0000256" key="1">
    <source>
        <dbReference type="SAM" id="MobiDB-lite"/>
    </source>
</evidence>
<evidence type="ECO:0008006" key="5">
    <source>
        <dbReference type="Google" id="ProtNLM"/>
    </source>
</evidence>
<proteinExistence type="predicted"/>
<feature type="signal peptide" evidence="2">
    <location>
        <begin position="1"/>
        <end position="18"/>
    </location>
</feature>